<dbReference type="InterPro" id="IPR003370">
    <property type="entry name" value="Chromate_transpt"/>
</dbReference>
<evidence type="ECO:0000256" key="6">
    <source>
        <dbReference type="ARBA" id="ARBA00023136"/>
    </source>
</evidence>
<keyword evidence="9" id="KW-1185">Reference proteome</keyword>
<comment type="similarity">
    <text evidence="2">Belongs to the chromate ion transporter (CHR) (TC 2.A.51) family.</text>
</comment>
<dbReference type="PATRIC" id="fig|908809.3.peg.1554"/>
<name>A0A0R3JSS5_CALMK</name>
<keyword evidence="5 7" id="KW-1133">Transmembrane helix</keyword>
<evidence type="ECO:0000256" key="2">
    <source>
        <dbReference type="ARBA" id="ARBA00005262"/>
    </source>
</evidence>
<dbReference type="OrthoDB" id="9788907at2"/>
<evidence type="ECO:0000256" key="1">
    <source>
        <dbReference type="ARBA" id="ARBA00004651"/>
    </source>
</evidence>
<evidence type="ECO:0000256" key="3">
    <source>
        <dbReference type="ARBA" id="ARBA00022475"/>
    </source>
</evidence>
<dbReference type="PANTHER" id="PTHR43663">
    <property type="entry name" value="CHROMATE TRANSPORT PROTEIN-RELATED"/>
    <property type="match status" value="1"/>
</dbReference>
<protein>
    <submittedName>
        <fullName evidence="8">Putative chromate transport protein</fullName>
    </submittedName>
</protein>
<comment type="caution">
    <text evidence="8">The sequence shown here is derived from an EMBL/GenBank/DDBJ whole genome shotgun (WGS) entry which is preliminary data.</text>
</comment>
<keyword evidence="4 7" id="KW-0812">Transmembrane</keyword>
<feature type="transmembrane region" description="Helical" evidence="7">
    <location>
        <begin position="7"/>
        <end position="29"/>
    </location>
</feature>
<dbReference type="EMBL" id="LKHP01000008">
    <property type="protein sequence ID" value="KRQ86567.1"/>
    <property type="molecule type" value="Genomic_DNA"/>
</dbReference>
<feature type="transmembrane region" description="Helical" evidence="7">
    <location>
        <begin position="71"/>
        <end position="98"/>
    </location>
</feature>
<feature type="transmembrane region" description="Helical" evidence="7">
    <location>
        <begin position="110"/>
        <end position="129"/>
    </location>
</feature>
<evidence type="ECO:0000256" key="5">
    <source>
        <dbReference type="ARBA" id="ARBA00022989"/>
    </source>
</evidence>
<dbReference type="STRING" id="908809.ABG79_01550"/>
<evidence type="ECO:0000256" key="7">
    <source>
        <dbReference type="SAM" id="Phobius"/>
    </source>
</evidence>
<dbReference type="Proteomes" id="UP000052015">
    <property type="component" value="Unassembled WGS sequence"/>
</dbReference>
<dbReference type="Pfam" id="PF02417">
    <property type="entry name" value="Chromate_transp"/>
    <property type="match status" value="1"/>
</dbReference>
<comment type="subcellular location">
    <subcellularLocation>
        <location evidence="1">Cell membrane</location>
        <topology evidence="1">Multi-pass membrane protein</topology>
    </subcellularLocation>
</comment>
<reference evidence="8 9" key="1">
    <citation type="submission" date="2015-09" db="EMBL/GenBank/DDBJ databases">
        <title>Draft genome sequence of a Caloramator mitchellensis, a moderate thermophile from the Great Artesian Basin of Australia.</title>
        <authorList>
            <person name="Patel B.K."/>
        </authorList>
    </citation>
    <scope>NUCLEOTIDE SEQUENCE [LARGE SCALE GENOMIC DNA]</scope>
    <source>
        <strain evidence="8 9">VF08</strain>
    </source>
</reference>
<dbReference type="RefSeq" id="WP_057978796.1">
    <property type="nucleotide sequence ID" value="NZ_LKHP01000008.1"/>
</dbReference>
<proteinExistence type="inferred from homology"/>
<evidence type="ECO:0000256" key="4">
    <source>
        <dbReference type="ARBA" id="ARBA00022692"/>
    </source>
</evidence>
<gene>
    <name evidence="8" type="primary">srpC_2</name>
    <name evidence="8" type="ORF">ABG79_01550</name>
</gene>
<dbReference type="GO" id="GO:0005886">
    <property type="term" value="C:plasma membrane"/>
    <property type="evidence" value="ECO:0007669"/>
    <property type="project" value="UniProtKB-SubCell"/>
</dbReference>
<keyword evidence="3" id="KW-1003">Cell membrane</keyword>
<dbReference type="GO" id="GO:0015109">
    <property type="term" value="F:chromate transmembrane transporter activity"/>
    <property type="evidence" value="ECO:0007669"/>
    <property type="project" value="InterPro"/>
</dbReference>
<feature type="transmembrane region" description="Helical" evidence="7">
    <location>
        <begin position="141"/>
        <end position="172"/>
    </location>
</feature>
<accession>A0A0R3JSS5</accession>
<evidence type="ECO:0000313" key="9">
    <source>
        <dbReference type="Proteomes" id="UP000052015"/>
    </source>
</evidence>
<dbReference type="AlphaFoldDB" id="A0A0R3JSS5"/>
<keyword evidence="6 7" id="KW-0472">Membrane</keyword>
<dbReference type="PANTHER" id="PTHR43663:SF2">
    <property type="entry name" value="CHROMATE TRANSPORT PROTEIN-RELATED"/>
    <property type="match status" value="1"/>
</dbReference>
<evidence type="ECO:0000313" key="8">
    <source>
        <dbReference type="EMBL" id="KRQ86567.1"/>
    </source>
</evidence>
<dbReference type="InterPro" id="IPR052518">
    <property type="entry name" value="CHR_Transporter"/>
</dbReference>
<organism evidence="8 9">
    <name type="scientific">Caloramator mitchellensis</name>
    <dbReference type="NCBI Taxonomy" id="908809"/>
    <lineage>
        <taxon>Bacteria</taxon>
        <taxon>Bacillati</taxon>
        <taxon>Bacillota</taxon>
        <taxon>Clostridia</taxon>
        <taxon>Eubacteriales</taxon>
        <taxon>Clostridiaceae</taxon>
        <taxon>Caloramator</taxon>
    </lineage>
</organism>
<sequence length="176" mass="19481">MKKYIELFWVFFKIGAFTLGGGYAMIPLIQNEIVEKKGWIKKEDFIDLLAVAQSAPGPIAVNTAIFVGYNLYGILGLSITVLATILPSFVTILLIAAFFSQIKDNNYVELIFKGIRPVVAGMVFASVLKMGKDIKFTLRSIFIPSIVALAVWFYKVTPILIILTSMVVGIIIKGRK</sequence>